<dbReference type="EMBL" id="CP054614">
    <property type="protein sequence ID" value="QKS59410.1"/>
    <property type="molecule type" value="Genomic_DNA"/>
</dbReference>
<dbReference type="OrthoDB" id="7904838at2"/>
<protein>
    <submittedName>
        <fullName evidence="3">Baseplate J/gp47 family protein</fullName>
    </submittedName>
    <submittedName>
        <fullName evidence="2">Putative phage protein gp47/JayE</fullName>
    </submittedName>
</protein>
<evidence type="ECO:0000313" key="5">
    <source>
        <dbReference type="Proteomes" id="UP000247790"/>
    </source>
</evidence>
<dbReference type="Proteomes" id="UP000247790">
    <property type="component" value="Unassembled WGS sequence"/>
</dbReference>
<evidence type="ECO:0000313" key="2">
    <source>
        <dbReference type="EMBL" id="PYE52486.1"/>
    </source>
</evidence>
<dbReference type="EMBL" id="QJSW01000001">
    <property type="protein sequence ID" value="PYE52486.1"/>
    <property type="molecule type" value="Genomic_DNA"/>
</dbReference>
<dbReference type="Pfam" id="PF04865">
    <property type="entry name" value="Baseplate_J"/>
    <property type="match status" value="1"/>
</dbReference>
<accession>A0A2V4VFE6</accession>
<dbReference type="InterPro" id="IPR006949">
    <property type="entry name" value="Barrel_Baseplate_J-like"/>
</dbReference>
<dbReference type="EMBL" id="CP054614">
    <property type="protein sequence ID" value="QKS59352.1"/>
    <property type="molecule type" value="Genomic_DNA"/>
</dbReference>
<dbReference type="InterPro" id="IPR052399">
    <property type="entry name" value="Phage_Baseplate_Assmbl_Protein"/>
</dbReference>
<evidence type="ECO:0000313" key="6">
    <source>
        <dbReference type="Proteomes" id="UP000509327"/>
    </source>
</evidence>
<gene>
    <name evidence="2" type="ORF">DFQ00_101424</name>
    <name evidence="3" type="ORF">HUB98_26210</name>
    <name evidence="4" type="ORF">HUB98_26540</name>
</gene>
<evidence type="ECO:0000259" key="1">
    <source>
        <dbReference type="Pfam" id="PF04865"/>
    </source>
</evidence>
<organism evidence="2 5">
    <name type="scientific">Paenibacillus barcinonensis</name>
    <dbReference type="NCBI Taxonomy" id="198119"/>
    <lineage>
        <taxon>Bacteria</taxon>
        <taxon>Bacillati</taxon>
        <taxon>Bacillota</taxon>
        <taxon>Bacilli</taxon>
        <taxon>Bacillales</taxon>
        <taxon>Paenibacillaceae</taxon>
        <taxon>Paenibacillus</taxon>
    </lineage>
</organism>
<reference evidence="2 5" key="1">
    <citation type="submission" date="2018-06" db="EMBL/GenBank/DDBJ databases">
        <title>Genomic Encyclopedia of Type Strains, Phase III (KMG-III): the genomes of soil and plant-associated and newly described type strains.</title>
        <authorList>
            <person name="Whitman W."/>
        </authorList>
    </citation>
    <scope>NUCLEOTIDE SEQUENCE [LARGE SCALE GENOMIC DNA]</scope>
    <source>
        <strain evidence="2 5">CECT 7022</strain>
    </source>
</reference>
<evidence type="ECO:0000313" key="3">
    <source>
        <dbReference type="EMBL" id="QKS59352.1"/>
    </source>
</evidence>
<feature type="domain" description="Baseplate protein J-like barrel" evidence="1">
    <location>
        <begin position="94"/>
        <end position="175"/>
    </location>
</feature>
<reference evidence="3 6" key="2">
    <citation type="submission" date="2020-06" db="EMBL/GenBank/DDBJ databases">
        <title>Complete genome of Paenibacillus barcinonensis KACC11450.</title>
        <authorList>
            <person name="Kim M."/>
            <person name="Park Y.-J."/>
            <person name="Shin J.-H."/>
        </authorList>
    </citation>
    <scope>NUCLEOTIDE SEQUENCE [LARGE SCALE GENOMIC DNA]</scope>
    <source>
        <strain evidence="3 6">KACC11450</strain>
    </source>
</reference>
<dbReference type="PANTHER" id="PTHR37829">
    <property type="entry name" value="PHAGE-LIKE ELEMENT PBSX PROTEIN XKDT"/>
    <property type="match status" value="1"/>
</dbReference>
<name>A0A2V4VFE6_PAEBA</name>
<dbReference type="AlphaFoldDB" id="A0A2V4VFE6"/>
<dbReference type="PANTHER" id="PTHR37829:SF3">
    <property type="entry name" value="PROTEIN JAYE-RELATED"/>
    <property type="match status" value="1"/>
</dbReference>
<proteinExistence type="predicted"/>
<keyword evidence="6" id="KW-1185">Reference proteome</keyword>
<evidence type="ECO:0000313" key="4">
    <source>
        <dbReference type="EMBL" id="QKS59410.1"/>
    </source>
</evidence>
<sequence length="395" mass="41601">MLDETGFKRKRFADLFEEMEDKAKEAWGEKVNTSEKSPLGIILRLFAWFLSIVHALAEKVYYSGYVNTAEGNSLDRLGPYVGVSRVLDQYATGTVTLTGTPGYTQTEGFLIATEGDVQFETLDPAVFDSTGKAIVAIEALESGTGSNVAAGLISVIVNPNPDVTAVTNVVATSGGRAKQTDPEFRELFGLSVAGGGSATGDSIRGAILRVAGVRAAAVIINSSKDVDSAGRPPKSYQSYVLGGEDVDIATAIHGVGSAGIESYGDTTVVLKDLSGNEQPVSFSRAEVVPIHIKVHIYKTASYPADGNAQVVSALAQFIGGTDSDGTVYAGLSMNDDVILMRLVSTIYKIAGVEDVSLELSQDGTTFTAANIPIEVFQVAQTAADWIEVVTNDFSS</sequence>
<dbReference type="Proteomes" id="UP000509327">
    <property type="component" value="Chromosome"/>
</dbReference>
<dbReference type="RefSeq" id="WP_110893647.1">
    <property type="nucleotide sequence ID" value="NZ_CP054614.1"/>
</dbReference>